<organism evidence="1 2">
    <name type="scientific">Cohnella cellulosilytica</name>
    <dbReference type="NCBI Taxonomy" id="986710"/>
    <lineage>
        <taxon>Bacteria</taxon>
        <taxon>Bacillati</taxon>
        <taxon>Bacillota</taxon>
        <taxon>Bacilli</taxon>
        <taxon>Bacillales</taxon>
        <taxon>Paenibacillaceae</taxon>
        <taxon>Cohnella</taxon>
    </lineage>
</organism>
<dbReference type="Proteomes" id="UP001596378">
    <property type="component" value="Unassembled WGS sequence"/>
</dbReference>
<comment type="caution">
    <text evidence="1">The sequence shown here is derived from an EMBL/GenBank/DDBJ whole genome shotgun (WGS) entry which is preliminary data.</text>
</comment>
<reference evidence="2" key="1">
    <citation type="journal article" date="2019" name="Int. J. Syst. Evol. Microbiol.">
        <title>The Global Catalogue of Microorganisms (GCM) 10K type strain sequencing project: providing services to taxonomists for standard genome sequencing and annotation.</title>
        <authorList>
            <consortium name="The Broad Institute Genomics Platform"/>
            <consortium name="The Broad Institute Genome Sequencing Center for Infectious Disease"/>
            <person name="Wu L."/>
            <person name="Ma J."/>
        </authorList>
    </citation>
    <scope>NUCLEOTIDE SEQUENCE [LARGE SCALE GENOMIC DNA]</scope>
    <source>
        <strain evidence="2">KCTC 12907</strain>
    </source>
</reference>
<dbReference type="RefSeq" id="WP_378049567.1">
    <property type="nucleotide sequence ID" value="NZ_JBHMDN010000021.1"/>
</dbReference>
<accession>A0ABW2FD26</accession>
<protein>
    <submittedName>
        <fullName evidence="1">Uncharacterized protein</fullName>
    </submittedName>
</protein>
<name>A0ABW2FD26_9BACL</name>
<evidence type="ECO:0000313" key="1">
    <source>
        <dbReference type="EMBL" id="MFC7151148.1"/>
    </source>
</evidence>
<sequence length="58" mass="6948">MEKKHKKEAKDMATVPEKLKEANAQVDLRIDDIWEQAENNLKRLEEEFRHRKGESNNK</sequence>
<gene>
    <name evidence="1" type="ORF">ACFQMJ_21635</name>
</gene>
<evidence type="ECO:0000313" key="2">
    <source>
        <dbReference type="Proteomes" id="UP001596378"/>
    </source>
</evidence>
<dbReference type="EMBL" id="JBHTAI010000014">
    <property type="protein sequence ID" value="MFC7151148.1"/>
    <property type="molecule type" value="Genomic_DNA"/>
</dbReference>
<keyword evidence="2" id="KW-1185">Reference proteome</keyword>
<proteinExistence type="predicted"/>